<protein>
    <submittedName>
        <fullName evidence="9">ABC transporter permease</fullName>
    </submittedName>
</protein>
<evidence type="ECO:0000313" key="9">
    <source>
        <dbReference type="EMBL" id="WNM62516.1"/>
    </source>
</evidence>
<keyword evidence="3" id="KW-1003">Cell membrane</keyword>
<accession>A0AA96GS32</accession>
<dbReference type="RefSeq" id="WP_312746122.1">
    <property type="nucleotide sequence ID" value="NZ_CP116968.1"/>
</dbReference>
<comment type="subcellular location">
    <subcellularLocation>
        <location evidence="1 7">Cell membrane</location>
        <topology evidence="1 7">Multi-pass membrane protein</topology>
    </subcellularLocation>
</comment>
<dbReference type="InterPro" id="IPR035906">
    <property type="entry name" value="MetI-like_sf"/>
</dbReference>
<feature type="transmembrane region" description="Helical" evidence="7">
    <location>
        <begin position="66"/>
        <end position="85"/>
    </location>
</feature>
<dbReference type="InterPro" id="IPR050366">
    <property type="entry name" value="BP-dependent_transpt_permease"/>
</dbReference>
<dbReference type="PROSITE" id="PS50928">
    <property type="entry name" value="ABC_TM1"/>
    <property type="match status" value="1"/>
</dbReference>
<feature type="transmembrane region" description="Helical" evidence="7">
    <location>
        <begin position="225"/>
        <end position="247"/>
    </location>
</feature>
<evidence type="ECO:0000256" key="6">
    <source>
        <dbReference type="ARBA" id="ARBA00023136"/>
    </source>
</evidence>
<sequence>MRLWLPLSIIAAWAFLAIFNFIFSLTPDAIDLTKILSPPSLEHWLGHDELGRPVADRLISGAHTSFFVSLCVVALGVSLGSLLGVSSAYLSGWVDAGFVRIVDVMLAFPGLLLAIALAGALGPGIGNVILALGIVGWVGYARLARGQVLALKHADHVLAAQAIGAPPWRIILRHLLPLIMAPLIVEASFGIAGAIIAEAGLSFLGLGVQPPAASWGSMIRDGTRYMLVAPHLVVFPGLALMAVVLAANMLGDWLRDRLDVKEQTSQGLS</sequence>
<feature type="transmembrane region" description="Helical" evidence="7">
    <location>
        <begin position="7"/>
        <end position="26"/>
    </location>
</feature>
<evidence type="ECO:0000313" key="10">
    <source>
        <dbReference type="Proteomes" id="UP001302494"/>
    </source>
</evidence>
<dbReference type="SUPFAM" id="SSF161098">
    <property type="entry name" value="MetI-like"/>
    <property type="match status" value="1"/>
</dbReference>
<keyword evidence="6 7" id="KW-0472">Membrane</keyword>
<dbReference type="KEGG" id="nneo:PQG83_01865"/>
<dbReference type="CDD" id="cd06261">
    <property type="entry name" value="TM_PBP2"/>
    <property type="match status" value="1"/>
</dbReference>
<organism evidence="9 10">
    <name type="scientific">Candidatus Nitrospira neomarina</name>
    <dbReference type="NCBI Taxonomy" id="3020899"/>
    <lineage>
        <taxon>Bacteria</taxon>
        <taxon>Pseudomonadati</taxon>
        <taxon>Nitrospirota</taxon>
        <taxon>Nitrospiria</taxon>
        <taxon>Nitrospirales</taxon>
        <taxon>Nitrospiraceae</taxon>
        <taxon>Nitrospira</taxon>
    </lineage>
</organism>
<reference evidence="9 10" key="1">
    <citation type="submission" date="2023-01" db="EMBL/GenBank/DDBJ databases">
        <title>Cultivation and genomic characterization of new, ubiquitous marine nitrite-oxidizing bacteria from the Nitrospirales.</title>
        <authorList>
            <person name="Mueller A.J."/>
            <person name="Daebeler A."/>
            <person name="Herbold C.W."/>
            <person name="Kirkegaard R.H."/>
            <person name="Daims H."/>
        </authorList>
    </citation>
    <scope>NUCLEOTIDE SEQUENCE [LARGE SCALE GENOMIC DNA]</scope>
    <source>
        <strain evidence="9 10">DK</strain>
    </source>
</reference>
<dbReference type="GO" id="GO:0055085">
    <property type="term" value="P:transmembrane transport"/>
    <property type="evidence" value="ECO:0007669"/>
    <property type="project" value="InterPro"/>
</dbReference>
<keyword evidence="4 7" id="KW-0812">Transmembrane</keyword>
<name>A0AA96GS32_9BACT</name>
<keyword evidence="5 7" id="KW-1133">Transmembrane helix</keyword>
<evidence type="ECO:0000256" key="5">
    <source>
        <dbReference type="ARBA" id="ARBA00022989"/>
    </source>
</evidence>
<dbReference type="GO" id="GO:0005886">
    <property type="term" value="C:plasma membrane"/>
    <property type="evidence" value="ECO:0007669"/>
    <property type="project" value="UniProtKB-SubCell"/>
</dbReference>
<dbReference type="InterPro" id="IPR000515">
    <property type="entry name" value="MetI-like"/>
</dbReference>
<evidence type="ECO:0000256" key="1">
    <source>
        <dbReference type="ARBA" id="ARBA00004651"/>
    </source>
</evidence>
<feature type="transmembrane region" description="Helical" evidence="7">
    <location>
        <begin position="178"/>
        <end position="205"/>
    </location>
</feature>
<dbReference type="EMBL" id="CP116968">
    <property type="protein sequence ID" value="WNM62516.1"/>
    <property type="molecule type" value="Genomic_DNA"/>
</dbReference>
<proteinExistence type="inferred from homology"/>
<evidence type="ECO:0000256" key="2">
    <source>
        <dbReference type="ARBA" id="ARBA00022448"/>
    </source>
</evidence>
<dbReference type="AlphaFoldDB" id="A0AA96GS32"/>
<evidence type="ECO:0000259" key="8">
    <source>
        <dbReference type="PROSITE" id="PS50928"/>
    </source>
</evidence>
<dbReference type="Proteomes" id="UP001302494">
    <property type="component" value="Chromosome"/>
</dbReference>
<evidence type="ECO:0000256" key="7">
    <source>
        <dbReference type="RuleBase" id="RU363032"/>
    </source>
</evidence>
<comment type="similarity">
    <text evidence="7">Belongs to the binding-protein-dependent transport system permease family.</text>
</comment>
<evidence type="ECO:0000256" key="3">
    <source>
        <dbReference type="ARBA" id="ARBA00022475"/>
    </source>
</evidence>
<evidence type="ECO:0000256" key="4">
    <source>
        <dbReference type="ARBA" id="ARBA00022692"/>
    </source>
</evidence>
<keyword evidence="10" id="KW-1185">Reference proteome</keyword>
<dbReference type="PANTHER" id="PTHR43386">
    <property type="entry name" value="OLIGOPEPTIDE TRANSPORT SYSTEM PERMEASE PROTEIN APPC"/>
    <property type="match status" value="1"/>
</dbReference>
<dbReference type="Pfam" id="PF00528">
    <property type="entry name" value="BPD_transp_1"/>
    <property type="match status" value="1"/>
</dbReference>
<feature type="domain" description="ABC transmembrane type-1" evidence="8">
    <location>
        <begin position="62"/>
        <end position="251"/>
    </location>
</feature>
<dbReference type="PANTHER" id="PTHR43386:SF1">
    <property type="entry name" value="D,D-DIPEPTIDE TRANSPORT SYSTEM PERMEASE PROTEIN DDPC-RELATED"/>
    <property type="match status" value="1"/>
</dbReference>
<gene>
    <name evidence="9" type="ORF">PQG83_01865</name>
</gene>
<feature type="transmembrane region" description="Helical" evidence="7">
    <location>
        <begin position="97"/>
        <end position="118"/>
    </location>
</feature>
<keyword evidence="2 7" id="KW-0813">Transport</keyword>
<dbReference type="Gene3D" id="1.10.3720.10">
    <property type="entry name" value="MetI-like"/>
    <property type="match status" value="1"/>
</dbReference>